<dbReference type="AlphaFoldDB" id="A0A4V2HSS7"/>
<dbReference type="RefSeq" id="WP_130609724.1">
    <property type="nucleotide sequence ID" value="NZ_SGIU01000001.1"/>
</dbReference>
<dbReference type="Proteomes" id="UP000291981">
    <property type="component" value="Unassembled WGS sequence"/>
</dbReference>
<dbReference type="OrthoDB" id="119432at2"/>
<proteinExistence type="predicted"/>
<evidence type="ECO:0000259" key="2">
    <source>
        <dbReference type="Pfam" id="PF12867"/>
    </source>
</evidence>
<keyword evidence="1" id="KW-0732">Signal</keyword>
<name>A0A4V2HSS7_9FLAO</name>
<feature type="signal peptide" evidence="1">
    <location>
        <begin position="1"/>
        <end position="26"/>
    </location>
</feature>
<feature type="chain" id="PRO_5020253287" evidence="1">
    <location>
        <begin position="27"/>
        <end position="209"/>
    </location>
</feature>
<protein>
    <submittedName>
        <fullName evidence="3">DinB family protein</fullName>
    </submittedName>
</protein>
<dbReference type="Pfam" id="PF12867">
    <property type="entry name" value="DinB_2"/>
    <property type="match status" value="1"/>
</dbReference>
<comment type="caution">
    <text evidence="3">The sequence shown here is derived from an EMBL/GenBank/DDBJ whole genome shotgun (WGS) entry which is preliminary data.</text>
</comment>
<dbReference type="EMBL" id="SGIU01000001">
    <property type="protein sequence ID" value="TAI48880.1"/>
    <property type="molecule type" value="Genomic_DNA"/>
</dbReference>
<dbReference type="InterPro" id="IPR024775">
    <property type="entry name" value="DinB-like"/>
</dbReference>
<accession>A0A4V2HSS7</accession>
<reference evidence="3 4" key="1">
    <citation type="submission" date="2019-02" db="EMBL/GenBank/DDBJ databases">
        <title>Draft genome sequence of Muricauda sp. 176CP4-71.</title>
        <authorList>
            <person name="Park J.-S."/>
        </authorList>
    </citation>
    <scope>NUCLEOTIDE SEQUENCE [LARGE SCALE GENOMIC DNA]</scope>
    <source>
        <strain evidence="3 4">176CP4-71</strain>
    </source>
</reference>
<evidence type="ECO:0000256" key="1">
    <source>
        <dbReference type="SAM" id="SignalP"/>
    </source>
</evidence>
<keyword evidence="4" id="KW-1185">Reference proteome</keyword>
<dbReference type="Gene3D" id="1.20.120.450">
    <property type="entry name" value="dinb family like domain"/>
    <property type="match status" value="1"/>
</dbReference>
<feature type="domain" description="DinB-like" evidence="2">
    <location>
        <begin position="39"/>
        <end position="189"/>
    </location>
</feature>
<organism evidence="3 4">
    <name type="scientific">Flagellimonas allohymeniacidonis</name>
    <dbReference type="NCBI Taxonomy" id="2517819"/>
    <lineage>
        <taxon>Bacteria</taxon>
        <taxon>Pseudomonadati</taxon>
        <taxon>Bacteroidota</taxon>
        <taxon>Flavobacteriia</taxon>
        <taxon>Flavobacteriales</taxon>
        <taxon>Flavobacteriaceae</taxon>
        <taxon>Flagellimonas</taxon>
    </lineage>
</organism>
<evidence type="ECO:0000313" key="4">
    <source>
        <dbReference type="Proteomes" id="UP000291981"/>
    </source>
</evidence>
<evidence type="ECO:0000313" key="3">
    <source>
        <dbReference type="EMBL" id="TAI48880.1"/>
    </source>
</evidence>
<dbReference type="SUPFAM" id="SSF109854">
    <property type="entry name" value="DinB/YfiT-like putative metalloenzymes"/>
    <property type="match status" value="1"/>
</dbReference>
<gene>
    <name evidence="3" type="ORF">EW142_03525</name>
</gene>
<dbReference type="InterPro" id="IPR034660">
    <property type="entry name" value="DinB/YfiT-like"/>
</dbReference>
<sequence>MNRRLLLSAIGLSPLALISAKIPTLAQDSIVETLIKRWKKSKAYTLTVFDTMPANDIEFSPSVQQLSFAQHFIHLGFINVTYIGVLVDTQTYADFYALMEADFVMQPPDGINVFQPDRLKERDAQENKARVAQYISDTFDYVITQLGNLHDAMLTQGENKEKPDYLSGHNNLDLILRGESHTAHHRAQAIAYLRANGVQPPGYTVNNKF</sequence>